<evidence type="ECO:0000259" key="2">
    <source>
        <dbReference type="Pfam" id="PF03713"/>
    </source>
</evidence>
<dbReference type="InterPro" id="IPR006311">
    <property type="entry name" value="TAT_signal"/>
</dbReference>
<dbReference type="GeneID" id="14405075"/>
<keyword evidence="4" id="KW-1185">Reference proteome</keyword>
<dbReference type="AlphaFoldDB" id="L0K0C0"/>
<reference evidence="3 4" key="1">
    <citation type="submission" date="2012-11" db="EMBL/GenBank/DDBJ databases">
        <title>FINISHED of Natronococcus occultus SP4, DSM 3396.</title>
        <authorList>
            <consortium name="DOE Joint Genome Institute"/>
            <person name="Eisen J."/>
            <person name="Huntemann M."/>
            <person name="Wei C.-L."/>
            <person name="Han J."/>
            <person name="Detter J.C."/>
            <person name="Han C."/>
            <person name="Tapia R."/>
            <person name="Chen A."/>
            <person name="Kyrpides N."/>
            <person name="Mavromatis K."/>
            <person name="Markowitz V."/>
            <person name="Szeto E."/>
            <person name="Ivanova N."/>
            <person name="Mikhailova N."/>
            <person name="Ovchinnikova G."/>
            <person name="Pagani I."/>
            <person name="Pati A."/>
            <person name="Goodwin L."/>
            <person name="Nordberg H.P."/>
            <person name="Cantor M.N."/>
            <person name="Hua S.X."/>
            <person name="Woyke T."/>
            <person name="Eisen J."/>
            <person name="Klenk H.-P."/>
            <person name="Klenk H.-P."/>
        </authorList>
    </citation>
    <scope>NUCLEOTIDE SEQUENCE [LARGE SCALE GENOMIC DNA]</scope>
    <source>
        <strain evidence="3 4">SP4</strain>
    </source>
</reference>
<evidence type="ECO:0000313" key="3">
    <source>
        <dbReference type="EMBL" id="AGB37779.1"/>
    </source>
</evidence>
<accession>L0K0C0</accession>
<feature type="region of interest" description="Disordered" evidence="1">
    <location>
        <begin position="28"/>
        <end position="50"/>
    </location>
</feature>
<feature type="domain" description="DUF305" evidence="2">
    <location>
        <begin position="65"/>
        <end position="207"/>
    </location>
</feature>
<name>L0K0C0_9EURY</name>
<dbReference type="PANTHER" id="PTHR36933">
    <property type="entry name" value="SLL0788 PROTEIN"/>
    <property type="match status" value="1"/>
</dbReference>
<feature type="compositionally biased region" description="Basic and acidic residues" evidence="1">
    <location>
        <begin position="35"/>
        <end position="50"/>
    </location>
</feature>
<dbReference type="InterPro" id="IPR005183">
    <property type="entry name" value="DUF305_CopM-like"/>
</dbReference>
<dbReference type="eggNOG" id="arCOG14161">
    <property type="taxonomic scope" value="Archaea"/>
</dbReference>
<evidence type="ECO:0000256" key="1">
    <source>
        <dbReference type="SAM" id="MobiDB-lite"/>
    </source>
</evidence>
<dbReference type="Proteomes" id="UP000010878">
    <property type="component" value="Chromosome"/>
</dbReference>
<dbReference type="Gene3D" id="1.20.1260.10">
    <property type="match status" value="1"/>
</dbReference>
<dbReference type="RefSeq" id="WP_015321223.1">
    <property type="nucleotide sequence ID" value="NC_019974.1"/>
</dbReference>
<evidence type="ECO:0000313" key="4">
    <source>
        <dbReference type="Proteomes" id="UP000010878"/>
    </source>
</evidence>
<dbReference type="PANTHER" id="PTHR36933:SF1">
    <property type="entry name" value="SLL0788 PROTEIN"/>
    <property type="match status" value="1"/>
</dbReference>
<proteinExistence type="predicted"/>
<dbReference type="InterPro" id="IPR012347">
    <property type="entry name" value="Ferritin-like"/>
</dbReference>
<dbReference type="PROSITE" id="PS51318">
    <property type="entry name" value="TAT"/>
    <property type="match status" value="1"/>
</dbReference>
<dbReference type="OrthoDB" id="359431at2157"/>
<dbReference type="HOGENOM" id="CLU_074343_2_0_2"/>
<gene>
    <name evidence="3" type="ORF">Natoc_1991</name>
</gene>
<protein>
    <recommendedName>
        <fullName evidence="2">DUF305 domain-containing protein</fullName>
    </recommendedName>
</protein>
<organism evidence="3 4">
    <name type="scientific">Natronococcus occultus SP4</name>
    <dbReference type="NCBI Taxonomy" id="694430"/>
    <lineage>
        <taxon>Archaea</taxon>
        <taxon>Methanobacteriati</taxon>
        <taxon>Methanobacteriota</taxon>
        <taxon>Stenosarchaea group</taxon>
        <taxon>Halobacteria</taxon>
        <taxon>Halobacteriales</taxon>
        <taxon>Natrialbaceae</taxon>
        <taxon>Natronococcus</taxon>
    </lineage>
</organism>
<dbReference type="Pfam" id="PF03713">
    <property type="entry name" value="DUF305"/>
    <property type="match status" value="1"/>
</dbReference>
<dbReference type="EMBL" id="CP003929">
    <property type="protein sequence ID" value="AGB37779.1"/>
    <property type="molecule type" value="Genomic_DNA"/>
</dbReference>
<dbReference type="KEGG" id="nou:Natoc_1991"/>
<sequence length="213" mass="24602">MRRVTRRRILYATGATGAIGLTGFATASEDDETDHGEHHDDDHDHDEEHGEHINFDEDSEFNEADVMFMQGMIPHHEQAIEMAELIPGRSDSRELCELGPEIIDVQQAEIEQLHEWLSEAGVDDPEEHEMDHEEMDGMLTEEDFQELRESEGREFDCLFAEHMIAHHEGAIMMSEHVLEEGASERVADLADEIIDVQQEEIEMMECWKDRWNC</sequence>